<gene>
    <name evidence="6" type="ORF">F130042H8_10280</name>
</gene>
<name>A0ABQ0AVB3_9FIRM</name>
<reference evidence="6 7" key="1">
    <citation type="submission" date="2024-04" db="EMBL/GenBank/DDBJ databases">
        <title>Defined microbial consortia suppress multidrug-resistant proinflammatory Enterobacteriaceae via ecological control.</title>
        <authorList>
            <person name="Furuichi M."/>
            <person name="Kawaguchi T."/>
            <person name="Pust M."/>
            <person name="Yasuma K."/>
            <person name="Plichta D."/>
            <person name="Hasegawa N."/>
            <person name="Ohya T."/>
            <person name="Bhattarai S."/>
            <person name="Sasajima S."/>
            <person name="Aoto Y."/>
            <person name="Tuganbaev T."/>
            <person name="Yaginuma M."/>
            <person name="Ueda M."/>
            <person name="Okahashi N."/>
            <person name="Amafuji K."/>
            <person name="Kiridooshi Y."/>
            <person name="Sugita K."/>
            <person name="Strazar M."/>
            <person name="Skelly A."/>
            <person name="Suda W."/>
            <person name="Hattori M."/>
            <person name="Nakamoto N."/>
            <person name="Caballero S."/>
            <person name="Norman J."/>
            <person name="Olle B."/>
            <person name="Tanoue T."/>
            <person name="Arita M."/>
            <person name="Bucci V."/>
            <person name="Atarashi K."/>
            <person name="Xavier R."/>
            <person name="Honda K."/>
        </authorList>
    </citation>
    <scope>NUCLEOTIDE SEQUENCE [LARGE SCALE GENOMIC DNA]</scope>
    <source>
        <strain evidence="7">f13</strain>
    </source>
</reference>
<proteinExistence type="predicted"/>
<dbReference type="InterPro" id="IPR014710">
    <property type="entry name" value="RmlC-like_jellyroll"/>
</dbReference>
<keyword evidence="7" id="KW-1185">Reference proteome</keyword>
<keyword evidence="1" id="KW-0805">Transcription regulation</keyword>
<dbReference type="Gene3D" id="2.60.120.10">
    <property type="entry name" value="Jelly Rolls"/>
    <property type="match status" value="1"/>
</dbReference>
<evidence type="ECO:0000259" key="4">
    <source>
        <dbReference type="PROSITE" id="PS50042"/>
    </source>
</evidence>
<accession>A0ABQ0AVB3</accession>
<dbReference type="Pfam" id="PF00027">
    <property type="entry name" value="cNMP_binding"/>
    <property type="match status" value="1"/>
</dbReference>
<organism evidence="6 7">
    <name type="scientific">Enterocloster alcoholdehydrogenati</name>
    <dbReference type="NCBI Taxonomy" id="2547410"/>
    <lineage>
        <taxon>Bacteria</taxon>
        <taxon>Bacillati</taxon>
        <taxon>Bacillota</taxon>
        <taxon>Clostridia</taxon>
        <taxon>Lachnospirales</taxon>
        <taxon>Lachnospiraceae</taxon>
        <taxon>Enterocloster</taxon>
    </lineage>
</organism>
<dbReference type="Pfam" id="PF13545">
    <property type="entry name" value="HTH_Crp_2"/>
    <property type="match status" value="1"/>
</dbReference>
<dbReference type="SUPFAM" id="SSF51206">
    <property type="entry name" value="cAMP-binding domain-like"/>
    <property type="match status" value="1"/>
</dbReference>
<dbReference type="PROSITE" id="PS50042">
    <property type="entry name" value="CNMP_BINDING_3"/>
    <property type="match status" value="1"/>
</dbReference>
<feature type="domain" description="Cyclic nucleotide-binding" evidence="4">
    <location>
        <begin position="13"/>
        <end position="136"/>
    </location>
</feature>
<sequence length="224" mass="25737">MDDELCYVKKSPLFYGIGQEELYTLLKCCGEERETFETGERIFRMGEAVDRVMILLKGGAVVEKEDFWGRGEMLYELEEGDIFGEVYACARTPVLPVSVTASGACEAMFLDYQRILTFCSMACAFHTRLLHNLLRLVSDQNIRLTEQIEHISRRNTRQKLLSFLSSEAIRRGRASFDISLSRQELADYLSVDRSAMSSELGKLKKEGILDFQKNHFTLIQDFNR</sequence>
<dbReference type="EMBL" id="BAABXL010000001">
    <property type="protein sequence ID" value="GAA6267968.1"/>
    <property type="molecule type" value="Genomic_DNA"/>
</dbReference>
<keyword evidence="3" id="KW-0804">Transcription</keyword>
<evidence type="ECO:0000313" key="6">
    <source>
        <dbReference type="EMBL" id="GAA6267968.1"/>
    </source>
</evidence>
<dbReference type="Proteomes" id="UP001600894">
    <property type="component" value="Unassembled WGS sequence"/>
</dbReference>
<dbReference type="RefSeq" id="WP_176255633.1">
    <property type="nucleotide sequence ID" value="NZ_BAABXL010000001.1"/>
</dbReference>
<dbReference type="CDD" id="cd00038">
    <property type="entry name" value="CAP_ED"/>
    <property type="match status" value="1"/>
</dbReference>
<comment type="caution">
    <text evidence="6">The sequence shown here is derived from an EMBL/GenBank/DDBJ whole genome shotgun (WGS) entry which is preliminary data.</text>
</comment>
<protein>
    <submittedName>
        <fullName evidence="6">Crp/Fnr family transcriptional regulator</fullName>
    </submittedName>
</protein>
<dbReference type="InterPro" id="IPR018490">
    <property type="entry name" value="cNMP-bd_dom_sf"/>
</dbReference>
<dbReference type="InterPro" id="IPR000595">
    <property type="entry name" value="cNMP-bd_dom"/>
</dbReference>
<dbReference type="InterPro" id="IPR012318">
    <property type="entry name" value="HTH_CRP"/>
</dbReference>
<evidence type="ECO:0000256" key="3">
    <source>
        <dbReference type="ARBA" id="ARBA00023163"/>
    </source>
</evidence>
<evidence type="ECO:0000259" key="5">
    <source>
        <dbReference type="PROSITE" id="PS51063"/>
    </source>
</evidence>
<evidence type="ECO:0000313" key="7">
    <source>
        <dbReference type="Proteomes" id="UP001600894"/>
    </source>
</evidence>
<evidence type="ECO:0000256" key="2">
    <source>
        <dbReference type="ARBA" id="ARBA00023125"/>
    </source>
</evidence>
<dbReference type="SUPFAM" id="SSF46785">
    <property type="entry name" value="Winged helix' DNA-binding domain"/>
    <property type="match status" value="1"/>
</dbReference>
<feature type="domain" description="HTH crp-type" evidence="5">
    <location>
        <begin position="154"/>
        <end position="222"/>
    </location>
</feature>
<keyword evidence="2" id="KW-0238">DNA-binding</keyword>
<dbReference type="InterPro" id="IPR036390">
    <property type="entry name" value="WH_DNA-bd_sf"/>
</dbReference>
<evidence type="ECO:0000256" key="1">
    <source>
        <dbReference type="ARBA" id="ARBA00023015"/>
    </source>
</evidence>
<dbReference type="PROSITE" id="PS51063">
    <property type="entry name" value="HTH_CRP_2"/>
    <property type="match status" value="1"/>
</dbReference>